<dbReference type="AlphaFoldDB" id="A0A5N5TLD1"/>
<evidence type="ECO:0000256" key="2">
    <source>
        <dbReference type="SAM" id="MobiDB-lite"/>
    </source>
</evidence>
<name>A0A5N5TLD1_9CRUS</name>
<feature type="domain" description="Band 7" evidence="3">
    <location>
        <begin position="42"/>
        <end position="204"/>
    </location>
</feature>
<evidence type="ECO:0000259" key="3">
    <source>
        <dbReference type="SMART" id="SM00244"/>
    </source>
</evidence>
<keyword evidence="5" id="KW-1185">Reference proteome</keyword>
<dbReference type="Proteomes" id="UP000326759">
    <property type="component" value="Unassembled WGS sequence"/>
</dbReference>
<dbReference type="GO" id="GO:0007005">
    <property type="term" value="P:mitochondrion organization"/>
    <property type="evidence" value="ECO:0007669"/>
    <property type="project" value="TreeGrafter"/>
</dbReference>
<dbReference type="Gene3D" id="3.30.479.30">
    <property type="entry name" value="Band 7 domain"/>
    <property type="match status" value="1"/>
</dbReference>
<sequence length="285" mass="31959">MLRTVVSKSVINPCRIILNSTRNSQNQNLRFVRWRSHLPFNTAILFVPQQEAWVVERMGKYHRILDPGVNFLIPVIDSVKYVQSLKEITIDIPKQAAITSDNVNLNIDGVLYLRIIDPYRASYGVEDPEFAITQLAQTTMRSEIGKISLDYVFRERESLNVEIVRAINKASEAWGITCLRYEISLNAASLSTAVNYIDAFEKLASKNNTMILPANVADISGVVGSALSIYKNLSNAIDRNATLLTQSGNEETEEPTVEGVRRQVEASSKEISSDPQPILKPEDKF</sequence>
<evidence type="ECO:0000256" key="1">
    <source>
        <dbReference type="ARBA" id="ARBA00008164"/>
    </source>
</evidence>
<dbReference type="SMART" id="SM00244">
    <property type="entry name" value="PHB"/>
    <property type="match status" value="1"/>
</dbReference>
<dbReference type="SUPFAM" id="SSF117892">
    <property type="entry name" value="Band 7/SPFH domain"/>
    <property type="match status" value="1"/>
</dbReference>
<dbReference type="InterPro" id="IPR050710">
    <property type="entry name" value="Band7/mec-2_domain"/>
</dbReference>
<gene>
    <name evidence="4" type="primary">Stoml2</name>
    <name evidence="4" type="ORF">Anas_07668</name>
</gene>
<dbReference type="PANTHER" id="PTHR43327:SF10">
    <property type="entry name" value="STOMATIN-LIKE PROTEIN 2, MITOCHONDRIAL"/>
    <property type="match status" value="1"/>
</dbReference>
<dbReference type="EMBL" id="SEYY01000581">
    <property type="protein sequence ID" value="KAB7506942.1"/>
    <property type="molecule type" value="Genomic_DNA"/>
</dbReference>
<dbReference type="PANTHER" id="PTHR43327">
    <property type="entry name" value="STOMATIN-LIKE PROTEIN 2, MITOCHONDRIAL"/>
    <property type="match status" value="1"/>
</dbReference>
<feature type="region of interest" description="Disordered" evidence="2">
    <location>
        <begin position="246"/>
        <end position="285"/>
    </location>
</feature>
<proteinExistence type="inferred from homology"/>
<dbReference type="PRINTS" id="PR00721">
    <property type="entry name" value="STOMATIN"/>
</dbReference>
<evidence type="ECO:0000313" key="4">
    <source>
        <dbReference type="EMBL" id="KAB7506942.1"/>
    </source>
</evidence>
<dbReference type="GO" id="GO:0005739">
    <property type="term" value="C:mitochondrion"/>
    <property type="evidence" value="ECO:0007669"/>
    <property type="project" value="UniProtKB-SubCell"/>
</dbReference>
<dbReference type="CDD" id="cd08829">
    <property type="entry name" value="SPFH_paraslipin"/>
    <property type="match status" value="1"/>
</dbReference>
<reference evidence="4 5" key="1">
    <citation type="journal article" date="2019" name="PLoS Biol.">
        <title>Sex chromosomes control vertical transmission of feminizing Wolbachia symbionts in an isopod.</title>
        <authorList>
            <person name="Becking T."/>
            <person name="Chebbi M.A."/>
            <person name="Giraud I."/>
            <person name="Moumen B."/>
            <person name="Laverre T."/>
            <person name="Caubet Y."/>
            <person name="Peccoud J."/>
            <person name="Gilbert C."/>
            <person name="Cordaux R."/>
        </authorList>
    </citation>
    <scope>NUCLEOTIDE SEQUENCE [LARGE SCALE GENOMIC DNA]</scope>
    <source>
        <strain evidence="4">ANa2</strain>
        <tissue evidence="4">Whole body excluding digestive tract and cuticle</tissue>
    </source>
</reference>
<comment type="similarity">
    <text evidence="1">Belongs to the band 7/mec-2 family.</text>
</comment>
<dbReference type="InterPro" id="IPR036013">
    <property type="entry name" value="Band_7/SPFH_dom_sf"/>
</dbReference>
<accession>A0A5N5TLD1</accession>
<dbReference type="FunFam" id="3.30.479.30:FF:000004">
    <property type="entry name" value="Putative membrane protease family, stomatin"/>
    <property type="match status" value="1"/>
</dbReference>
<evidence type="ECO:0000313" key="5">
    <source>
        <dbReference type="Proteomes" id="UP000326759"/>
    </source>
</evidence>
<organism evidence="4 5">
    <name type="scientific">Armadillidium nasatum</name>
    <dbReference type="NCBI Taxonomy" id="96803"/>
    <lineage>
        <taxon>Eukaryota</taxon>
        <taxon>Metazoa</taxon>
        <taxon>Ecdysozoa</taxon>
        <taxon>Arthropoda</taxon>
        <taxon>Crustacea</taxon>
        <taxon>Multicrustacea</taxon>
        <taxon>Malacostraca</taxon>
        <taxon>Eumalacostraca</taxon>
        <taxon>Peracarida</taxon>
        <taxon>Isopoda</taxon>
        <taxon>Oniscidea</taxon>
        <taxon>Crinocheta</taxon>
        <taxon>Armadillidiidae</taxon>
        <taxon>Armadillidium</taxon>
    </lineage>
</organism>
<comment type="caution">
    <text evidence="4">The sequence shown here is derived from an EMBL/GenBank/DDBJ whole genome shotgun (WGS) entry which is preliminary data.</text>
</comment>
<protein>
    <submittedName>
        <fullName evidence="4">Stomatin-like protein 2, mitochondrial</fullName>
    </submittedName>
</protein>
<dbReference type="InterPro" id="IPR001107">
    <property type="entry name" value="Band_7"/>
</dbReference>
<dbReference type="InterPro" id="IPR001972">
    <property type="entry name" value="Stomatin_HflK_fam"/>
</dbReference>
<dbReference type="Pfam" id="PF01145">
    <property type="entry name" value="Band_7"/>
    <property type="match status" value="1"/>
</dbReference>
<dbReference type="GO" id="GO:0009898">
    <property type="term" value="C:cytoplasmic side of plasma membrane"/>
    <property type="evidence" value="ECO:0007669"/>
    <property type="project" value="UniProtKB-ARBA"/>
</dbReference>
<dbReference type="OrthoDB" id="434619at2759"/>
<feature type="compositionally biased region" description="Basic and acidic residues" evidence="2">
    <location>
        <begin position="259"/>
        <end position="272"/>
    </location>
</feature>